<name>A0AAN8YSW1_9MAGN</name>
<evidence type="ECO:0000313" key="5">
    <source>
        <dbReference type="EMBL" id="KAK6911686.1"/>
    </source>
</evidence>
<comment type="similarity">
    <text evidence="2">Belongs to the NPR1-interactor family.</text>
</comment>
<evidence type="ECO:0000256" key="3">
    <source>
        <dbReference type="ARBA" id="ARBA00023242"/>
    </source>
</evidence>
<evidence type="ECO:0000256" key="2">
    <source>
        <dbReference type="ARBA" id="ARBA00009937"/>
    </source>
</evidence>
<feature type="compositionally biased region" description="Basic and acidic residues" evidence="4">
    <location>
        <begin position="100"/>
        <end position="117"/>
    </location>
</feature>
<evidence type="ECO:0000256" key="1">
    <source>
        <dbReference type="ARBA" id="ARBA00004123"/>
    </source>
</evidence>
<gene>
    <name evidence="5" type="ORF">RJ641_023779</name>
</gene>
<keyword evidence="3" id="KW-0539">Nucleus</keyword>
<feature type="compositionally biased region" description="Basic and acidic residues" evidence="4">
    <location>
        <begin position="39"/>
        <end position="59"/>
    </location>
</feature>
<feature type="region of interest" description="Disordered" evidence="4">
    <location>
        <begin position="39"/>
        <end position="117"/>
    </location>
</feature>
<accession>A0AAN8YSW1</accession>
<evidence type="ECO:0000313" key="6">
    <source>
        <dbReference type="Proteomes" id="UP001370490"/>
    </source>
</evidence>
<dbReference type="PANTHER" id="PTHR33669">
    <property type="entry name" value="PROTEIN NEGATIVE REGULATOR OF RESISTANCE"/>
    <property type="match status" value="1"/>
</dbReference>
<feature type="region of interest" description="Disordered" evidence="4">
    <location>
        <begin position="1"/>
        <end position="21"/>
    </location>
</feature>
<dbReference type="InterPro" id="IPR031425">
    <property type="entry name" value="NPR1/NH1-interacting"/>
</dbReference>
<evidence type="ECO:0000256" key="4">
    <source>
        <dbReference type="SAM" id="MobiDB-lite"/>
    </source>
</evidence>
<dbReference type="EMBL" id="JBAMMX010000028">
    <property type="protein sequence ID" value="KAK6911686.1"/>
    <property type="molecule type" value="Genomic_DNA"/>
</dbReference>
<dbReference type="Proteomes" id="UP001370490">
    <property type="component" value="Unassembled WGS sequence"/>
</dbReference>
<dbReference type="GO" id="GO:0005634">
    <property type="term" value="C:nucleus"/>
    <property type="evidence" value="ECO:0007669"/>
    <property type="project" value="UniProtKB-SubCell"/>
</dbReference>
<dbReference type="GO" id="GO:0010112">
    <property type="term" value="P:regulation of systemic acquired resistance"/>
    <property type="evidence" value="ECO:0007669"/>
    <property type="project" value="InterPro"/>
</dbReference>
<sequence length="117" mass="13543">MDGERKKRKVEREENEEERMEKFFALIRSTKEVRDRLLGEGSELKEKEKKEAAEGEKQRAVWNPTFRPEDFMENPPQHQTGGPSKQEESPADQPGTSKQNEAKEDDVGKELDLNLSL</sequence>
<dbReference type="PANTHER" id="PTHR33669:SF14">
    <property type="entry name" value="NRR REPRESSOR HOMOLOG 3"/>
    <property type="match status" value="1"/>
</dbReference>
<protein>
    <submittedName>
        <fullName evidence="5">NPR1/NH1-interacting protein</fullName>
    </submittedName>
</protein>
<keyword evidence="6" id="KW-1185">Reference proteome</keyword>
<dbReference type="Pfam" id="PF15699">
    <property type="entry name" value="NPR1_interact"/>
    <property type="match status" value="1"/>
</dbReference>
<organism evidence="5 6">
    <name type="scientific">Dillenia turbinata</name>
    <dbReference type="NCBI Taxonomy" id="194707"/>
    <lineage>
        <taxon>Eukaryota</taxon>
        <taxon>Viridiplantae</taxon>
        <taxon>Streptophyta</taxon>
        <taxon>Embryophyta</taxon>
        <taxon>Tracheophyta</taxon>
        <taxon>Spermatophyta</taxon>
        <taxon>Magnoliopsida</taxon>
        <taxon>eudicotyledons</taxon>
        <taxon>Gunneridae</taxon>
        <taxon>Pentapetalae</taxon>
        <taxon>Dilleniales</taxon>
        <taxon>Dilleniaceae</taxon>
        <taxon>Dillenia</taxon>
    </lineage>
</organism>
<reference evidence="5 6" key="1">
    <citation type="submission" date="2023-12" db="EMBL/GenBank/DDBJ databases">
        <title>A high-quality genome assembly for Dillenia turbinata (Dilleniales).</title>
        <authorList>
            <person name="Chanderbali A."/>
        </authorList>
    </citation>
    <scope>NUCLEOTIDE SEQUENCE [LARGE SCALE GENOMIC DNA]</scope>
    <source>
        <strain evidence="5">LSX21</strain>
        <tissue evidence="5">Leaf</tissue>
    </source>
</reference>
<dbReference type="AlphaFoldDB" id="A0AAN8YSW1"/>
<comment type="caution">
    <text evidence="5">The sequence shown here is derived from an EMBL/GenBank/DDBJ whole genome shotgun (WGS) entry which is preliminary data.</text>
</comment>
<proteinExistence type="inferred from homology"/>
<comment type="subcellular location">
    <subcellularLocation>
        <location evidence="1">Nucleus</location>
    </subcellularLocation>
</comment>